<dbReference type="Proteomes" id="UP000014461">
    <property type="component" value="Unassembled WGS sequence"/>
</dbReference>
<reference evidence="1" key="1">
    <citation type="journal article" date="2013" name="Genome Announc.">
        <title>Draft Genome Sequence of Agarivorans albus Strain MKT 106T, an Agarolytic Marine Bacterium.</title>
        <authorList>
            <person name="Yasuike M."/>
            <person name="Nakamura Y."/>
            <person name="Kai W."/>
            <person name="Fujiwara A."/>
            <person name="Fukui Y."/>
            <person name="Satomi M."/>
            <person name="Sano M."/>
        </authorList>
    </citation>
    <scope>NUCLEOTIDE SEQUENCE [LARGE SCALE GENOMIC DNA]</scope>
</reference>
<name>R9PLA9_AGAAL</name>
<sequence length="450" mass="52183">MTAGSFALNDEELALLLAPSSAPASSKLLRVLWFQQTPICNTSPIEHISVQQVDELQLQLQQSNEFDAIVLNCAKLNSEQLALLADLLEEQSQISVFLIGEMPAMSFDLPDFIYCYSQQELDEQFAHWGDSINQQYQQWANNKFVYLYNPRPTEPLRQQVQELGFSFCEYWQPQQQGIAQQLQQANLVMLAVYDDDPHIIDTIERLAAILHRPGLILVFQEQSKLKNSIILLAKHYGLNLYTSITVGQFKTQIGYLSRQFFRLYRHKLNQLSHATKHSQYLIHATTDNSLVGYWDWPTSIEQDEQFNAPVNAVYWHHFKQELNHRNLTLTQIADHYSEMMLVFSPELPMENLTSLVRIKQQNVQLAWQPNLVAQLINNPTVLDLIDVLVISLDMWILLNVNNDNRGYWQTIKQRCLEKQVSLAILGVQPELIQYWRDKGFDLLIHRDEAD</sequence>
<protein>
    <submittedName>
        <fullName evidence="1">Uncharacterized protein</fullName>
    </submittedName>
</protein>
<dbReference type="EMBL" id="BARX01000013">
    <property type="protein sequence ID" value="GAD02125.1"/>
    <property type="molecule type" value="Genomic_DNA"/>
</dbReference>
<dbReference type="OrthoDB" id="6209966at2"/>
<organism evidence="1 2">
    <name type="scientific">Agarivorans albus MKT 106</name>
    <dbReference type="NCBI Taxonomy" id="1331007"/>
    <lineage>
        <taxon>Bacteria</taxon>
        <taxon>Pseudomonadati</taxon>
        <taxon>Pseudomonadota</taxon>
        <taxon>Gammaproteobacteria</taxon>
        <taxon>Alteromonadales</taxon>
        <taxon>Alteromonadaceae</taxon>
        <taxon>Agarivorans</taxon>
    </lineage>
</organism>
<gene>
    <name evidence="1" type="ORF">AALB_2205</name>
</gene>
<dbReference type="STRING" id="1331007.AALB_2205"/>
<evidence type="ECO:0000313" key="2">
    <source>
        <dbReference type="Proteomes" id="UP000014461"/>
    </source>
</evidence>
<accession>R9PLA9</accession>
<comment type="caution">
    <text evidence="1">The sequence shown here is derived from an EMBL/GenBank/DDBJ whole genome shotgun (WGS) entry which is preliminary data.</text>
</comment>
<keyword evidence="2" id="KW-1185">Reference proteome</keyword>
<dbReference type="AlphaFoldDB" id="R9PLA9"/>
<proteinExistence type="predicted"/>
<evidence type="ECO:0000313" key="1">
    <source>
        <dbReference type="EMBL" id="GAD02125.1"/>
    </source>
</evidence>
<dbReference type="RefSeq" id="WP_016401893.1">
    <property type="nucleotide sequence ID" value="NZ_BARX01000013.1"/>
</dbReference>